<evidence type="ECO:0000313" key="9">
    <source>
        <dbReference type="Proteomes" id="UP001460270"/>
    </source>
</evidence>
<dbReference type="GO" id="GO:0005764">
    <property type="term" value="C:lysosome"/>
    <property type="evidence" value="ECO:0007669"/>
    <property type="project" value="TreeGrafter"/>
</dbReference>
<keyword evidence="9" id="KW-1185">Reference proteome</keyword>
<dbReference type="Proteomes" id="UP001460270">
    <property type="component" value="Unassembled WGS sequence"/>
</dbReference>
<protein>
    <submittedName>
        <fullName evidence="8">Uncharacterized protein</fullName>
    </submittedName>
</protein>
<keyword evidence="4" id="KW-0732">Signal</keyword>
<evidence type="ECO:0000256" key="4">
    <source>
        <dbReference type="ARBA" id="ARBA00022729"/>
    </source>
</evidence>
<dbReference type="Pfam" id="PF13965">
    <property type="entry name" value="SID-1_RNA_chan"/>
    <property type="match status" value="1"/>
</dbReference>
<proteinExistence type="inferred from homology"/>
<keyword evidence="5" id="KW-1133">Transmembrane helix</keyword>
<keyword evidence="7" id="KW-0325">Glycoprotein</keyword>
<dbReference type="GO" id="GO:0003725">
    <property type="term" value="F:double-stranded RNA binding"/>
    <property type="evidence" value="ECO:0007669"/>
    <property type="project" value="TreeGrafter"/>
</dbReference>
<comment type="caution">
    <text evidence="8">The sequence shown here is derived from an EMBL/GenBank/DDBJ whole genome shotgun (WGS) entry which is preliminary data.</text>
</comment>
<dbReference type="GO" id="GO:0051033">
    <property type="term" value="F:RNA transmembrane transporter activity"/>
    <property type="evidence" value="ECO:0007669"/>
    <property type="project" value="TreeGrafter"/>
</dbReference>
<dbReference type="InterPro" id="IPR025958">
    <property type="entry name" value="SID1_TM_fam"/>
</dbReference>
<dbReference type="PANTHER" id="PTHR12185">
    <property type="entry name" value="SID1 TRANSMEMBRANE FAMILY MEMEBER"/>
    <property type="match status" value="1"/>
</dbReference>
<evidence type="ECO:0000256" key="6">
    <source>
        <dbReference type="ARBA" id="ARBA00023136"/>
    </source>
</evidence>
<sequence>MKDLCTHQTRPDNPERGIPKHFGVYYSMGFALIVEGVLSACYHVCPNYDNFQFAPCMSRRHGLGSCLRLTSEGKGQGSEGVYTVKQGSLYPLHYDKNTSSKTFHIILTLDDDLDNVDRNKIHVF</sequence>
<accession>A0AAW0Q2G5</accession>
<dbReference type="GO" id="GO:0005886">
    <property type="term" value="C:plasma membrane"/>
    <property type="evidence" value="ECO:0007669"/>
    <property type="project" value="TreeGrafter"/>
</dbReference>
<evidence type="ECO:0000256" key="7">
    <source>
        <dbReference type="ARBA" id="ARBA00023180"/>
    </source>
</evidence>
<comment type="similarity">
    <text evidence="2">Belongs to the SID1 family.</text>
</comment>
<evidence type="ECO:0000256" key="3">
    <source>
        <dbReference type="ARBA" id="ARBA00022692"/>
    </source>
</evidence>
<dbReference type="PANTHER" id="PTHR12185:SF14">
    <property type="entry name" value="CHOLESTEROL UPTAKE PROTEIN 1"/>
    <property type="match status" value="1"/>
</dbReference>
<keyword evidence="6" id="KW-0472">Membrane</keyword>
<name>A0AAW0Q2G5_9GOBI</name>
<dbReference type="AlphaFoldDB" id="A0AAW0Q2G5"/>
<evidence type="ECO:0000256" key="1">
    <source>
        <dbReference type="ARBA" id="ARBA00004141"/>
    </source>
</evidence>
<comment type="subcellular location">
    <subcellularLocation>
        <location evidence="1">Membrane</location>
        <topology evidence="1">Multi-pass membrane protein</topology>
    </subcellularLocation>
</comment>
<keyword evidence="3" id="KW-0812">Transmembrane</keyword>
<dbReference type="EMBL" id="JBBPFD010000001">
    <property type="protein sequence ID" value="KAK7944730.1"/>
    <property type="molecule type" value="Genomic_DNA"/>
</dbReference>
<evidence type="ECO:0000256" key="2">
    <source>
        <dbReference type="ARBA" id="ARBA00006618"/>
    </source>
</evidence>
<gene>
    <name evidence="8" type="ORF">WMY93_000458</name>
</gene>
<organism evidence="8 9">
    <name type="scientific">Mugilogobius chulae</name>
    <name type="common">yellowstripe goby</name>
    <dbReference type="NCBI Taxonomy" id="88201"/>
    <lineage>
        <taxon>Eukaryota</taxon>
        <taxon>Metazoa</taxon>
        <taxon>Chordata</taxon>
        <taxon>Craniata</taxon>
        <taxon>Vertebrata</taxon>
        <taxon>Euteleostomi</taxon>
        <taxon>Actinopterygii</taxon>
        <taxon>Neopterygii</taxon>
        <taxon>Teleostei</taxon>
        <taxon>Neoteleostei</taxon>
        <taxon>Acanthomorphata</taxon>
        <taxon>Gobiaria</taxon>
        <taxon>Gobiiformes</taxon>
        <taxon>Gobioidei</taxon>
        <taxon>Gobiidae</taxon>
        <taxon>Gobionellinae</taxon>
        <taxon>Mugilogobius</taxon>
    </lineage>
</organism>
<evidence type="ECO:0000256" key="5">
    <source>
        <dbReference type="ARBA" id="ARBA00022989"/>
    </source>
</evidence>
<reference evidence="9" key="1">
    <citation type="submission" date="2024-04" db="EMBL/GenBank/DDBJ databases">
        <title>Salinicola lusitanus LLJ914,a marine bacterium isolated from the Okinawa Trough.</title>
        <authorList>
            <person name="Li J."/>
        </authorList>
    </citation>
    <scope>NUCLEOTIDE SEQUENCE [LARGE SCALE GENOMIC DNA]</scope>
</reference>
<evidence type="ECO:0000313" key="8">
    <source>
        <dbReference type="EMBL" id="KAK7944730.1"/>
    </source>
</evidence>